<dbReference type="InterPro" id="IPR000524">
    <property type="entry name" value="Tscrpt_reg_HTH_GntR"/>
</dbReference>
<dbReference type="InterPro" id="IPR036388">
    <property type="entry name" value="WH-like_DNA-bd_sf"/>
</dbReference>
<dbReference type="EMBL" id="CP027059">
    <property type="protein sequence ID" value="UQZ82109.1"/>
    <property type="molecule type" value="Genomic_DNA"/>
</dbReference>
<proteinExistence type="predicted"/>
<evidence type="ECO:0000313" key="5">
    <source>
        <dbReference type="EMBL" id="UQZ82109.1"/>
    </source>
</evidence>
<evidence type="ECO:0000256" key="2">
    <source>
        <dbReference type="ARBA" id="ARBA00023125"/>
    </source>
</evidence>
<gene>
    <name evidence="5" type="primary">ydfH_3</name>
    <name evidence="5" type="ORF">SK3146_01266</name>
</gene>
<accession>A0ABY4RKX6</accession>
<sequence>MMSYFVQQYCEEVITMSKPSDTAYTFIKTRILDGTYRPSQKLTEVQLSEEIGVSRNTVIKALLKLEQENLITIEKNKGATIKSFSLQEVVNYLEIREALEGLAIRSAVSRITDRDLGLLEQILRDMKDMLENGRFDEYSKLNKSFHEMIYAASVNRQAVEMIDTIKTQLNRFHFKTILVPGRNHESYMEHTRIFDALRSRDEDGAEKRVKEHVANVRRTIKDNYRYLL</sequence>
<keyword evidence="2" id="KW-0238">DNA-binding</keyword>
<dbReference type="SMART" id="SM00895">
    <property type="entry name" value="FCD"/>
    <property type="match status" value="1"/>
</dbReference>
<feature type="domain" description="HTH gntR-type" evidence="4">
    <location>
        <begin position="17"/>
        <end position="84"/>
    </location>
</feature>
<dbReference type="PROSITE" id="PS50949">
    <property type="entry name" value="HTH_GNTR"/>
    <property type="match status" value="1"/>
</dbReference>
<dbReference type="SUPFAM" id="SSF46785">
    <property type="entry name" value="Winged helix' DNA-binding domain"/>
    <property type="match status" value="1"/>
</dbReference>
<dbReference type="PANTHER" id="PTHR43537:SF5">
    <property type="entry name" value="UXU OPERON TRANSCRIPTIONAL REGULATOR"/>
    <property type="match status" value="1"/>
</dbReference>
<name>A0ABY4RKX6_9BACL</name>
<dbReference type="Proteomes" id="UP001057134">
    <property type="component" value="Chromosome"/>
</dbReference>
<evidence type="ECO:0000313" key="6">
    <source>
        <dbReference type="Proteomes" id="UP001057134"/>
    </source>
</evidence>
<protein>
    <submittedName>
        <fullName evidence="5">HTH-type transcriptional regulator YdfH</fullName>
    </submittedName>
</protein>
<dbReference type="PANTHER" id="PTHR43537">
    <property type="entry name" value="TRANSCRIPTIONAL REGULATOR, GNTR FAMILY"/>
    <property type="match status" value="1"/>
</dbReference>
<evidence type="ECO:0000259" key="4">
    <source>
        <dbReference type="PROSITE" id="PS50949"/>
    </source>
</evidence>
<dbReference type="InterPro" id="IPR036390">
    <property type="entry name" value="WH_DNA-bd_sf"/>
</dbReference>
<dbReference type="Gene3D" id="1.10.10.10">
    <property type="entry name" value="Winged helix-like DNA-binding domain superfamily/Winged helix DNA-binding domain"/>
    <property type="match status" value="1"/>
</dbReference>
<keyword evidence="3" id="KW-0804">Transcription</keyword>
<dbReference type="Pfam" id="PF00392">
    <property type="entry name" value="GntR"/>
    <property type="match status" value="1"/>
</dbReference>
<dbReference type="SUPFAM" id="SSF48008">
    <property type="entry name" value="GntR ligand-binding domain-like"/>
    <property type="match status" value="1"/>
</dbReference>
<evidence type="ECO:0000256" key="3">
    <source>
        <dbReference type="ARBA" id="ARBA00023163"/>
    </source>
</evidence>
<organism evidence="5 6">
    <name type="scientific">Paenibacillus konkukensis</name>
    <dbReference type="NCBI Taxonomy" id="2020716"/>
    <lineage>
        <taxon>Bacteria</taxon>
        <taxon>Bacillati</taxon>
        <taxon>Bacillota</taxon>
        <taxon>Bacilli</taxon>
        <taxon>Bacillales</taxon>
        <taxon>Paenibacillaceae</taxon>
        <taxon>Paenibacillus</taxon>
    </lineage>
</organism>
<dbReference type="Pfam" id="PF07729">
    <property type="entry name" value="FCD"/>
    <property type="match status" value="1"/>
</dbReference>
<reference evidence="5" key="2">
    <citation type="journal article" date="2021" name="J Anim Sci Technol">
        <title>Complete genome sequence of Paenibacillus konkukensis sp. nov. SK3146 as a potential probiotic strain.</title>
        <authorList>
            <person name="Jung H.I."/>
            <person name="Park S."/>
            <person name="Niu K.M."/>
            <person name="Lee S.W."/>
            <person name="Kothari D."/>
            <person name="Yi K.J."/>
            <person name="Kim S.K."/>
        </authorList>
    </citation>
    <scope>NUCLEOTIDE SEQUENCE</scope>
    <source>
        <strain evidence="5">SK3146</strain>
    </source>
</reference>
<keyword evidence="6" id="KW-1185">Reference proteome</keyword>
<dbReference type="InterPro" id="IPR008920">
    <property type="entry name" value="TF_FadR/GntR_C"/>
</dbReference>
<keyword evidence="1" id="KW-0805">Transcription regulation</keyword>
<reference evidence="5" key="1">
    <citation type="submission" date="2018-02" db="EMBL/GenBank/DDBJ databases">
        <authorList>
            <person name="Kim S.-K."/>
            <person name="Jung H.-I."/>
            <person name="Lee S.-W."/>
        </authorList>
    </citation>
    <scope>NUCLEOTIDE SEQUENCE</scope>
    <source>
        <strain evidence="5">SK3146</strain>
    </source>
</reference>
<dbReference type="SMART" id="SM00345">
    <property type="entry name" value="HTH_GNTR"/>
    <property type="match status" value="1"/>
</dbReference>
<dbReference type="InterPro" id="IPR011711">
    <property type="entry name" value="GntR_C"/>
</dbReference>
<dbReference type="CDD" id="cd07377">
    <property type="entry name" value="WHTH_GntR"/>
    <property type="match status" value="1"/>
</dbReference>
<evidence type="ECO:0000256" key="1">
    <source>
        <dbReference type="ARBA" id="ARBA00023015"/>
    </source>
</evidence>
<dbReference type="Gene3D" id="1.20.120.530">
    <property type="entry name" value="GntR ligand-binding domain-like"/>
    <property type="match status" value="1"/>
</dbReference>